<accession>A0ABY9X713</accession>
<dbReference type="SUPFAM" id="SSF52172">
    <property type="entry name" value="CheY-like"/>
    <property type="match status" value="1"/>
</dbReference>
<evidence type="ECO:0000313" key="9">
    <source>
        <dbReference type="EMBL" id="WNG51186.1"/>
    </source>
</evidence>
<evidence type="ECO:0000256" key="3">
    <source>
        <dbReference type="ARBA" id="ARBA00023015"/>
    </source>
</evidence>
<dbReference type="InterPro" id="IPR039420">
    <property type="entry name" value="WalR-like"/>
</dbReference>
<feature type="region of interest" description="Disordered" evidence="7">
    <location>
        <begin position="116"/>
        <end position="153"/>
    </location>
</feature>
<protein>
    <submittedName>
        <fullName evidence="9">Response regulator</fullName>
    </submittedName>
</protein>
<evidence type="ECO:0000256" key="7">
    <source>
        <dbReference type="SAM" id="MobiDB-lite"/>
    </source>
</evidence>
<evidence type="ECO:0000256" key="5">
    <source>
        <dbReference type="ARBA" id="ARBA00023163"/>
    </source>
</evidence>
<dbReference type="CDD" id="cd00156">
    <property type="entry name" value="REC"/>
    <property type="match status" value="1"/>
</dbReference>
<dbReference type="EMBL" id="CP043494">
    <property type="protein sequence ID" value="WNG51186.1"/>
    <property type="molecule type" value="Genomic_DNA"/>
</dbReference>
<reference evidence="9 10" key="1">
    <citation type="submission" date="2019-08" db="EMBL/GenBank/DDBJ databases">
        <title>Archangium and Cystobacter genomes.</title>
        <authorList>
            <person name="Chen I.-C.K."/>
            <person name="Wielgoss S."/>
        </authorList>
    </citation>
    <scope>NUCLEOTIDE SEQUENCE [LARGE SCALE GENOMIC DNA]</scope>
    <source>
        <strain evidence="9 10">Cbm 6</strain>
    </source>
</reference>
<dbReference type="PROSITE" id="PS50110">
    <property type="entry name" value="RESPONSE_REGULATORY"/>
    <property type="match status" value="1"/>
</dbReference>
<name>A0ABY9X713_9BACT</name>
<dbReference type="SMART" id="SM00448">
    <property type="entry name" value="REC"/>
    <property type="match status" value="1"/>
</dbReference>
<organism evidence="9 10">
    <name type="scientific">Archangium minus</name>
    <dbReference type="NCBI Taxonomy" id="83450"/>
    <lineage>
        <taxon>Bacteria</taxon>
        <taxon>Pseudomonadati</taxon>
        <taxon>Myxococcota</taxon>
        <taxon>Myxococcia</taxon>
        <taxon>Myxococcales</taxon>
        <taxon>Cystobacterineae</taxon>
        <taxon>Archangiaceae</taxon>
        <taxon>Archangium</taxon>
    </lineage>
</organism>
<evidence type="ECO:0000259" key="8">
    <source>
        <dbReference type="PROSITE" id="PS50110"/>
    </source>
</evidence>
<evidence type="ECO:0000256" key="4">
    <source>
        <dbReference type="ARBA" id="ARBA00023125"/>
    </source>
</evidence>
<evidence type="ECO:0000256" key="1">
    <source>
        <dbReference type="ARBA" id="ARBA00022553"/>
    </source>
</evidence>
<dbReference type="Pfam" id="PF00072">
    <property type="entry name" value="Response_reg"/>
    <property type="match status" value="1"/>
</dbReference>
<feature type="domain" description="Response regulatory" evidence="8">
    <location>
        <begin position="3"/>
        <end position="117"/>
    </location>
</feature>
<dbReference type="PANTHER" id="PTHR48111">
    <property type="entry name" value="REGULATOR OF RPOS"/>
    <property type="match status" value="1"/>
</dbReference>
<dbReference type="InterPro" id="IPR001789">
    <property type="entry name" value="Sig_transdc_resp-reg_receiver"/>
</dbReference>
<gene>
    <name evidence="9" type="ORF">F0U60_48930</name>
</gene>
<keyword evidence="1 6" id="KW-0597">Phosphoprotein</keyword>
<keyword evidence="4" id="KW-0238">DNA-binding</keyword>
<evidence type="ECO:0000256" key="6">
    <source>
        <dbReference type="PROSITE-ProRule" id="PRU00169"/>
    </source>
</evidence>
<dbReference type="InterPro" id="IPR011006">
    <property type="entry name" value="CheY-like_superfamily"/>
</dbReference>
<feature type="compositionally biased region" description="Gly residues" evidence="7">
    <location>
        <begin position="120"/>
        <end position="133"/>
    </location>
</feature>
<evidence type="ECO:0000313" key="10">
    <source>
        <dbReference type="Proteomes" id="UP001611383"/>
    </source>
</evidence>
<dbReference type="Proteomes" id="UP001611383">
    <property type="component" value="Chromosome"/>
</dbReference>
<feature type="modified residue" description="4-aspartylphosphate" evidence="6">
    <location>
        <position position="51"/>
    </location>
</feature>
<keyword evidence="10" id="KW-1185">Reference proteome</keyword>
<dbReference type="Gene3D" id="3.40.50.2300">
    <property type="match status" value="1"/>
</dbReference>
<sequence>MKRVLLVDDDPDILDSLTLLLEASYAVTPAEDGAIALELLGQHEFDVVVLDLMMPVLNGTRVLAELRQRGIHIPVILISAHRDLDRQALQHQQLGAFASLRKPFDIRELERRLEAALRQGGKGGTSGSGGTGNGPLPPPGSPVPGGGSHQKGMPAFGAQGINAGGWPSSTHRLVVSSQKMGNAGSIDRLGRGCLQRLGSRTVWPFSWRSHLKAGNTPTASYVAVQSPSE</sequence>
<proteinExistence type="predicted"/>
<keyword evidence="2" id="KW-0902">Two-component regulatory system</keyword>
<keyword evidence="5" id="KW-0804">Transcription</keyword>
<dbReference type="PANTHER" id="PTHR48111:SF1">
    <property type="entry name" value="TWO-COMPONENT RESPONSE REGULATOR ORR33"/>
    <property type="match status" value="1"/>
</dbReference>
<keyword evidence="3" id="KW-0805">Transcription regulation</keyword>
<evidence type="ECO:0000256" key="2">
    <source>
        <dbReference type="ARBA" id="ARBA00023012"/>
    </source>
</evidence>